<dbReference type="Pfam" id="PF02301">
    <property type="entry name" value="HORMA"/>
    <property type="match status" value="1"/>
</dbReference>
<dbReference type="SUPFAM" id="SSF56019">
    <property type="entry name" value="The spindle assembly checkpoint protein mad2"/>
    <property type="match status" value="1"/>
</dbReference>
<feature type="compositionally biased region" description="Basic and acidic residues" evidence="2">
    <location>
        <begin position="229"/>
        <end position="240"/>
    </location>
</feature>
<evidence type="ECO:0000256" key="2">
    <source>
        <dbReference type="SAM" id="MobiDB-lite"/>
    </source>
</evidence>
<name>A0A0D1YWE3_9EURO</name>
<dbReference type="PANTHER" id="PTHR11842">
    <property type="entry name" value="MITOTIC SPINDLE ASSEMBLY CHECKPOINT PROTEIN MAD2"/>
    <property type="match status" value="1"/>
</dbReference>
<dbReference type="InterPro" id="IPR036570">
    <property type="entry name" value="HORMA_dom_sf"/>
</dbReference>
<dbReference type="AlphaFoldDB" id="A0A0D1YWE3"/>
<dbReference type="Proteomes" id="UP000053599">
    <property type="component" value="Unassembled WGS sequence"/>
</dbReference>
<evidence type="ECO:0000313" key="4">
    <source>
        <dbReference type="EMBL" id="KIV86882.1"/>
    </source>
</evidence>
<gene>
    <name evidence="4" type="ORF">PV11_02464</name>
</gene>
<protein>
    <recommendedName>
        <fullName evidence="3">HORMA domain-containing protein</fullName>
    </recommendedName>
</protein>
<accession>A0A0D1YWE3</accession>
<evidence type="ECO:0000259" key="3">
    <source>
        <dbReference type="PROSITE" id="PS50815"/>
    </source>
</evidence>
<dbReference type="Gene3D" id="3.30.900.10">
    <property type="entry name" value="HORMA domain"/>
    <property type="match status" value="1"/>
</dbReference>
<feature type="compositionally biased region" description="Basic and acidic residues" evidence="2">
    <location>
        <begin position="202"/>
        <end position="215"/>
    </location>
</feature>
<dbReference type="OrthoDB" id="21254at2759"/>
<dbReference type="InterPro" id="IPR045091">
    <property type="entry name" value="Mad2-like"/>
</dbReference>
<proteinExistence type="inferred from homology"/>
<evidence type="ECO:0000256" key="1">
    <source>
        <dbReference type="ARBA" id="ARBA00010348"/>
    </source>
</evidence>
<organism evidence="4 5">
    <name type="scientific">Exophiala sideris</name>
    <dbReference type="NCBI Taxonomy" id="1016849"/>
    <lineage>
        <taxon>Eukaryota</taxon>
        <taxon>Fungi</taxon>
        <taxon>Dikarya</taxon>
        <taxon>Ascomycota</taxon>
        <taxon>Pezizomycotina</taxon>
        <taxon>Eurotiomycetes</taxon>
        <taxon>Chaetothyriomycetidae</taxon>
        <taxon>Chaetothyriales</taxon>
        <taxon>Herpotrichiellaceae</taxon>
        <taxon>Exophiala</taxon>
    </lineage>
</organism>
<feature type="region of interest" description="Disordered" evidence="2">
    <location>
        <begin position="273"/>
        <end position="328"/>
    </location>
</feature>
<dbReference type="PANTHER" id="PTHR11842:SF10">
    <property type="entry name" value="MITOTIC SPINDLE ASSEMBLY CHECKPOINT PROTEIN MAD2B"/>
    <property type="match status" value="1"/>
</dbReference>
<dbReference type="HOGENOM" id="CLU_050394_1_0_1"/>
<feature type="region of interest" description="Disordered" evidence="2">
    <location>
        <begin position="202"/>
        <end position="248"/>
    </location>
</feature>
<dbReference type="PROSITE" id="PS50815">
    <property type="entry name" value="HORMA"/>
    <property type="match status" value="1"/>
</dbReference>
<reference evidence="4 5" key="1">
    <citation type="submission" date="2015-01" db="EMBL/GenBank/DDBJ databases">
        <title>The Genome Sequence of Exophiala sideris CBS121828.</title>
        <authorList>
            <consortium name="The Broad Institute Genomics Platform"/>
            <person name="Cuomo C."/>
            <person name="de Hoog S."/>
            <person name="Gorbushina A."/>
            <person name="Stielow B."/>
            <person name="Teixiera M."/>
            <person name="Abouelleil A."/>
            <person name="Chapman S.B."/>
            <person name="Priest M."/>
            <person name="Young S.K."/>
            <person name="Wortman J."/>
            <person name="Nusbaum C."/>
            <person name="Birren B."/>
        </authorList>
    </citation>
    <scope>NUCLEOTIDE SEQUENCE [LARGE SCALE GENOMIC DNA]</scope>
    <source>
        <strain evidence="4 5">CBS 121828</strain>
    </source>
</reference>
<dbReference type="GO" id="GO:0016035">
    <property type="term" value="C:zeta DNA polymerase complex"/>
    <property type="evidence" value="ECO:0007669"/>
    <property type="project" value="TreeGrafter"/>
</dbReference>
<dbReference type="EMBL" id="KN846951">
    <property type="protein sequence ID" value="KIV86882.1"/>
    <property type="molecule type" value="Genomic_DNA"/>
</dbReference>
<feature type="domain" description="HORMA" evidence="3">
    <location>
        <begin position="19"/>
        <end position="263"/>
    </location>
</feature>
<evidence type="ECO:0000313" key="5">
    <source>
        <dbReference type="Proteomes" id="UP000053599"/>
    </source>
</evidence>
<dbReference type="STRING" id="1016849.A0A0D1YWE3"/>
<comment type="similarity">
    <text evidence="1">Belongs to the MAD2 family.</text>
</comment>
<sequence length="328" mass="36938">MANPPPNASTISNLLSTHRALIETITSFLTIATHHILYLRRLYPPVSFLAARAYNYPVRQNRHPQVCQWITDAISAIRDQLEKNTVEKISLCIYETTGNQVLERWTFDLRSLPAVAKKDRDIPFENSTSGQVPAPAAASEDQEDLLTKKLNLADLEANFRATLSRISTAAAKLRPLPSDSDKPDAPECSFTLTIEVKDSADRPVGRLEKEERKWIAAEPDTFDDDDDQERTNHDRSKHPGTDGPKTHAVRRLETGELRMEVWVEESAAKFEYALPQSSESSAEARRARMSYGAGTERFDPGNEYDLEPPDVNKRPQGGAMTDYQRDTR</sequence>
<dbReference type="InterPro" id="IPR003511">
    <property type="entry name" value="HORMA_dom"/>
</dbReference>